<reference evidence="4 5" key="1">
    <citation type="submission" date="2015-01" db="EMBL/GenBank/DDBJ databases">
        <title>Paenibacillus swuensis/DY6/whole genome sequencing.</title>
        <authorList>
            <person name="Kim M.K."/>
            <person name="Srinivasan S."/>
            <person name="Lee J.-J."/>
        </authorList>
    </citation>
    <scope>NUCLEOTIDE SEQUENCE [LARGE SCALE GENOMIC DNA]</scope>
    <source>
        <strain evidence="4 5">DY6</strain>
    </source>
</reference>
<dbReference type="InterPro" id="IPR014710">
    <property type="entry name" value="RmlC-like_jellyroll"/>
</dbReference>
<dbReference type="Pfam" id="PF01050">
    <property type="entry name" value="MannoseP_isomer"/>
    <property type="match status" value="1"/>
</dbReference>
<sequence>MKIILLSGGSGSRLWPLSNDARSKQFLRVLETPEGDSVSMVQRVWEQIRSCGLGGEAVVATSSTQVEILRSQLGEEVPLIVEPDRRDTFPAIALASTYLYSAQSVSLDEVVVVLPVDPYVEDEFFYKLKELEPALRQTESDLALMGVYPTYPSTKYGYIVPEEGEESAYRKVARFAEKPDDRTARMLMDKNALWNCGVFAFKLGFMIDTLIEKKVPIQYEELLKHYDVLPKISFDYEVVEKVNNITVIPYSGYWKDLGTWNTLTEEMSSDTLGEEVQVHECRNTHVLNELDIPVTVIGLDDVIVAASPDGILVSAKSESHKVKEIMKTKQIPRFEEKKWGWSRILDTKEYSGGYGVLTKRIGIKDGCHLGYRMHTVVDEVWTVVKGEAEFVYNGNYMKLTPGNVVHIPKKTLHSVKALEDLEIIVVQTGIAHYSDETVELHEEWQVAAQR</sequence>
<dbReference type="EMBL" id="CP011388">
    <property type="protein sequence ID" value="ANE46392.1"/>
    <property type="molecule type" value="Genomic_DNA"/>
</dbReference>
<evidence type="ECO:0000313" key="4">
    <source>
        <dbReference type="EMBL" id="ANE46392.1"/>
    </source>
</evidence>
<organism evidence="4 5">
    <name type="scientific">Paenibacillus swuensis</name>
    <dbReference type="NCBI Taxonomy" id="1178515"/>
    <lineage>
        <taxon>Bacteria</taxon>
        <taxon>Bacillati</taxon>
        <taxon>Bacillota</taxon>
        <taxon>Bacilli</taxon>
        <taxon>Bacillales</taxon>
        <taxon>Paenibacillaceae</taxon>
        <taxon>Paenibacillus</taxon>
    </lineage>
</organism>
<accession>A0A172THF1</accession>
<dbReference type="Gene3D" id="2.60.120.10">
    <property type="entry name" value="Jelly Rolls"/>
    <property type="match status" value="1"/>
</dbReference>
<proteinExistence type="predicted"/>
<dbReference type="SUPFAM" id="SSF51182">
    <property type="entry name" value="RmlC-like cupins"/>
    <property type="match status" value="1"/>
</dbReference>
<dbReference type="GO" id="GO:0009298">
    <property type="term" value="P:GDP-mannose biosynthetic process"/>
    <property type="evidence" value="ECO:0007669"/>
    <property type="project" value="TreeGrafter"/>
</dbReference>
<feature type="domain" description="MannoseP isomerase/GMP-like beta-helix" evidence="3">
    <location>
        <begin position="292"/>
        <end position="327"/>
    </location>
</feature>
<dbReference type="PANTHER" id="PTHR46390">
    <property type="entry name" value="MANNOSE-1-PHOSPHATE GUANYLYLTRANSFERASE"/>
    <property type="match status" value="1"/>
</dbReference>
<dbReference type="InterPro" id="IPR005835">
    <property type="entry name" value="NTP_transferase_dom"/>
</dbReference>
<dbReference type="InterPro" id="IPR029044">
    <property type="entry name" value="Nucleotide-diphossugar_trans"/>
</dbReference>
<dbReference type="RefSeq" id="WP_068605932.1">
    <property type="nucleotide sequence ID" value="NZ_CP011388.1"/>
</dbReference>
<dbReference type="InterPro" id="IPR051161">
    <property type="entry name" value="Mannose-6P_isomerase_type2"/>
</dbReference>
<dbReference type="KEGG" id="pswu:SY83_08990"/>
<keyword evidence="4" id="KW-0548">Nucleotidyltransferase</keyword>
<dbReference type="GO" id="GO:0005976">
    <property type="term" value="P:polysaccharide metabolic process"/>
    <property type="evidence" value="ECO:0007669"/>
    <property type="project" value="InterPro"/>
</dbReference>
<dbReference type="GO" id="GO:0004475">
    <property type="term" value="F:mannose-1-phosphate guanylyltransferase (GTP) activity"/>
    <property type="evidence" value="ECO:0007669"/>
    <property type="project" value="TreeGrafter"/>
</dbReference>
<feature type="domain" description="Mannose-6-phosphate isomerase type II C-terminal" evidence="2">
    <location>
        <begin position="339"/>
        <end position="436"/>
    </location>
</feature>
<dbReference type="CDD" id="cd02213">
    <property type="entry name" value="cupin_PMI_typeII_C"/>
    <property type="match status" value="1"/>
</dbReference>
<dbReference type="InterPro" id="IPR054566">
    <property type="entry name" value="ManC/GMP-like_b-helix"/>
</dbReference>
<protein>
    <submittedName>
        <fullName evidence="4">Mannose-1-phosphate guanylyltransferase</fullName>
    </submittedName>
</protein>
<gene>
    <name evidence="4" type="ORF">SY83_08990</name>
</gene>
<dbReference type="AlphaFoldDB" id="A0A172THF1"/>
<evidence type="ECO:0000313" key="5">
    <source>
        <dbReference type="Proteomes" id="UP000076927"/>
    </source>
</evidence>
<evidence type="ECO:0000259" key="3">
    <source>
        <dbReference type="Pfam" id="PF22640"/>
    </source>
</evidence>
<dbReference type="Gene3D" id="3.90.550.10">
    <property type="entry name" value="Spore Coat Polysaccharide Biosynthesis Protein SpsA, Chain A"/>
    <property type="match status" value="1"/>
</dbReference>
<dbReference type="InterPro" id="IPR001538">
    <property type="entry name" value="Man6P_isomerase-2_C"/>
</dbReference>
<dbReference type="PATRIC" id="fig|1178515.4.peg.1795"/>
<dbReference type="Pfam" id="PF22640">
    <property type="entry name" value="ManC_GMP_beta-helix"/>
    <property type="match status" value="1"/>
</dbReference>
<dbReference type="Proteomes" id="UP000076927">
    <property type="component" value="Chromosome"/>
</dbReference>
<dbReference type="InterPro" id="IPR011051">
    <property type="entry name" value="RmlC_Cupin_sf"/>
</dbReference>
<dbReference type="PANTHER" id="PTHR46390:SF1">
    <property type="entry name" value="MANNOSE-1-PHOSPHATE GUANYLYLTRANSFERASE"/>
    <property type="match status" value="1"/>
</dbReference>
<evidence type="ECO:0000259" key="1">
    <source>
        <dbReference type="Pfam" id="PF00483"/>
    </source>
</evidence>
<dbReference type="Pfam" id="PF00483">
    <property type="entry name" value="NTP_transferase"/>
    <property type="match status" value="1"/>
</dbReference>
<keyword evidence="4" id="KW-0808">Transferase</keyword>
<evidence type="ECO:0000259" key="2">
    <source>
        <dbReference type="Pfam" id="PF01050"/>
    </source>
</evidence>
<keyword evidence="5" id="KW-1185">Reference proteome</keyword>
<dbReference type="SUPFAM" id="SSF53448">
    <property type="entry name" value="Nucleotide-diphospho-sugar transferases"/>
    <property type="match status" value="1"/>
</dbReference>
<feature type="domain" description="Nucleotidyl transferase" evidence="1">
    <location>
        <begin position="3"/>
        <end position="269"/>
    </location>
</feature>
<dbReference type="STRING" id="1178515.SY83_08990"/>
<dbReference type="OrthoDB" id="9806359at2"/>
<name>A0A172THF1_9BACL</name>